<keyword evidence="2" id="KW-1185">Reference proteome</keyword>
<dbReference type="GeneID" id="55821398"/>
<dbReference type="EMBL" id="CP058215">
    <property type="protein sequence ID" value="QLC49996.1"/>
    <property type="molecule type" value="Genomic_DNA"/>
</dbReference>
<gene>
    <name evidence="1" type="ORF">HWN40_06945</name>
</gene>
<dbReference type="Proteomes" id="UP000509594">
    <property type="component" value="Chromosome"/>
</dbReference>
<reference evidence="1 2" key="1">
    <citation type="submission" date="2020-06" db="EMBL/GenBank/DDBJ databases">
        <title>Methanolobus halotolerans sp. nov., isolated from a saline lake Tus in Siberia.</title>
        <authorList>
            <person name="Shen Y."/>
            <person name="Chen S.-C."/>
            <person name="Lai M.-C."/>
            <person name="Huang H.-H."/>
            <person name="Chiu H.-H."/>
            <person name="Tang S.-L."/>
            <person name="Rogozin D.Y."/>
            <person name="Degermendzhy A.G."/>
        </authorList>
    </citation>
    <scope>NUCLEOTIDE SEQUENCE [LARGE SCALE GENOMIC DNA]</scope>
    <source>
        <strain evidence="1 2">DSM 21339</strain>
    </source>
</reference>
<evidence type="ECO:0000313" key="2">
    <source>
        <dbReference type="Proteomes" id="UP000509594"/>
    </source>
</evidence>
<proteinExistence type="predicted"/>
<evidence type="ECO:0000313" key="1">
    <source>
        <dbReference type="EMBL" id="QLC49996.1"/>
    </source>
</evidence>
<dbReference type="RefSeq" id="WP_176965052.1">
    <property type="nucleotide sequence ID" value="NZ_CP058215.1"/>
</dbReference>
<sequence>MDYKFRSACIRKLTKSFSSELIDEIKKHSFSPSDSKDGFVLLESSNDVFLFQYLRKINYTYGDFQGELIQRKGETIKDHIFEINLDSMLLIIYAGKSQSDFLVRKLENICGNSFISVEIEFAKILEIMKKSTFISRMEQVELKNFQCNSSLVGRYIPNVYDYELFKDIIEKYCNNLLKVTLSFESYQGDTITLTIGKDSSFLFRSYSENNSKILTYVLSNLL</sequence>
<organism evidence="1 2">
    <name type="scientific">Methanolobus zinderi</name>
    <dbReference type="NCBI Taxonomy" id="536044"/>
    <lineage>
        <taxon>Archaea</taxon>
        <taxon>Methanobacteriati</taxon>
        <taxon>Methanobacteriota</taxon>
        <taxon>Stenosarchaea group</taxon>
        <taxon>Methanomicrobia</taxon>
        <taxon>Methanosarcinales</taxon>
        <taxon>Methanosarcinaceae</taxon>
        <taxon>Methanolobus</taxon>
    </lineage>
</organism>
<dbReference type="KEGG" id="mzi:HWN40_06945"/>
<name>A0A7D5EED9_9EURY</name>
<accession>A0A7D5EED9</accession>
<dbReference type="AlphaFoldDB" id="A0A7D5EED9"/>
<protein>
    <submittedName>
        <fullName evidence="1">Uncharacterized protein</fullName>
    </submittedName>
</protein>